<keyword evidence="2" id="KW-0472">Membrane</keyword>
<keyword evidence="2" id="KW-0812">Transmembrane</keyword>
<proteinExistence type="predicted"/>
<organism evidence="3 4">
    <name type="scientific">Lingula anatina</name>
    <name type="common">Brachiopod</name>
    <name type="synonym">Lingula unguis</name>
    <dbReference type="NCBI Taxonomy" id="7574"/>
    <lineage>
        <taxon>Eukaryota</taxon>
        <taxon>Metazoa</taxon>
        <taxon>Spiralia</taxon>
        <taxon>Lophotrochozoa</taxon>
        <taxon>Brachiopoda</taxon>
        <taxon>Linguliformea</taxon>
        <taxon>Lingulata</taxon>
        <taxon>Lingulida</taxon>
        <taxon>Linguloidea</taxon>
        <taxon>Lingulidae</taxon>
        <taxon>Lingula</taxon>
    </lineage>
</organism>
<feature type="compositionally biased region" description="Basic and acidic residues" evidence="1">
    <location>
        <begin position="63"/>
        <end position="72"/>
    </location>
</feature>
<reference evidence="4" key="1">
    <citation type="submission" date="2025-08" db="UniProtKB">
        <authorList>
            <consortium name="RefSeq"/>
        </authorList>
    </citation>
    <scope>IDENTIFICATION</scope>
    <source>
        <tissue evidence="4">Gonads</tissue>
    </source>
</reference>
<dbReference type="Proteomes" id="UP000085678">
    <property type="component" value="Unplaced"/>
</dbReference>
<feature type="compositionally biased region" description="Polar residues" evidence="1">
    <location>
        <begin position="75"/>
        <end position="90"/>
    </location>
</feature>
<evidence type="ECO:0000256" key="1">
    <source>
        <dbReference type="SAM" id="MobiDB-lite"/>
    </source>
</evidence>
<name>A0A1S3JSB2_LINAN</name>
<gene>
    <name evidence="4" type="primary">LOC106175660</name>
</gene>
<sequence>MTFAVIWAVVLAAISVFFVCRRYRNRDRRPATERSSAPAVTQTQDYDNVAYENAEVLTASKHRTEMNSDGRQHTGPWTVQTGTTNASNPDQPYESIMVKESEDQSVYTKLIFGGLVPTPIGEYEHLSAYQRRGQQNDNEFSA</sequence>
<feature type="transmembrane region" description="Helical" evidence="2">
    <location>
        <begin position="6"/>
        <end position="24"/>
    </location>
</feature>
<evidence type="ECO:0000313" key="3">
    <source>
        <dbReference type="Proteomes" id="UP000085678"/>
    </source>
</evidence>
<feature type="region of interest" description="Disordered" evidence="1">
    <location>
        <begin position="63"/>
        <end position="92"/>
    </location>
</feature>
<evidence type="ECO:0000313" key="4">
    <source>
        <dbReference type="RefSeq" id="XP_013413217.1"/>
    </source>
</evidence>
<accession>A0A1S3JSB2</accession>
<dbReference type="GeneID" id="106175660"/>
<evidence type="ECO:0000256" key="2">
    <source>
        <dbReference type="SAM" id="Phobius"/>
    </source>
</evidence>
<protein>
    <submittedName>
        <fullName evidence="4">Uncharacterized protein LOC106175660</fullName>
    </submittedName>
</protein>
<dbReference type="InParanoid" id="A0A1S3JSB2"/>
<keyword evidence="3" id="KW-1185">Reference proteome</keyword>
<keyword evidence="2" id="KW-1133">Transmembrane helix</keyword>
<dbReference type="AlphaFoldDB" id="A0A1S3JSB2"/>
<dbReference type="KEGG" id="lak:106175660"/>
<dbReference type="RefSeq" id="XP_013413217.1">
    <property type="nucleotide sequence ID" value="XM_013557763.2"/>
</dbReference>